<keyword evidence="1" id="KW-0732">Signal</keyword>
<evidence type="ECO:0000313" key="3">
    <source>
        <dbReference type="EMBL" id="CAK8997210.1"/>
    </source>
</evidence>
<evidence type="ECO:0000256" key="1">
    <source>
        <dbReference type="SAM" id="SignalP"/>
    </source>
</evidence>
<evidence type="ECO:0000259" key="2">
    <source>
        <dbReference type="PROSITE" id="PS50878"/>
    </source>
</evidence>
<feature type="chain" id="PRO_5045509519" evidence="1">
    <location>
        <begin position="22"/>
        <end position="1647"/>
    </location>
</feature>
<dbReference type="SUPFAM" id="SSF52540">
    <property type="entry name" value="P-loop containing nucleoside triphosphate hydrolases"/>
    <property type="match status" value="1"/>
</dbReference>
<keyword evidence="4" id="KW-1185">Reference proteome</keyword>
<dbReference type="InterPro" id="IPR024628">
    <property type="entry name" value="Sulfotransferase_Stf0_dom"/>
</dbReference>
<dbReference type="InterPro" id="IPR052796">
    <property type="entry name" value="Nod_factor_sulfotransferase"/>
</dbReference>
<dbReference type="PANTHER" id="PTHR32175:SF26">
    <property type="entry name" value="PROTEIN, PUTATIVE, EXPRESSED-RELATED"/>
    <property type="match status" value="1"/>
</dbReference>
<dbReference type="PANTHER" id="PTHR32175">
    <property type="entry name" value="PROTEIN, PUTATIVE, EXPRESSED-RELATED"/>
    <property type="match status" value="1"/>
</dbReference>
<feature type="domain" description="Reverse transcriptase" evidence="2">
    <location>
        <begin position="665"/>
        <end position="913"/>
    </location>
</feature>
<sequence length="1647" mass="186182">MGGYLHSFWFGLGRLRLLGEAANPGPLRISTSNPSGLRTKEELLLSLGAGIHQVSETHLSEATQRTSGRRLRQLAQAEHRQVRTLFGHPAELRSGSSWAGCWSGVATVGDFPCETLDLRMPEELWRSCRLHFSIHHVGIHSIIMASIYGFPRGPTWPAAAELTSQLLAFISEHLIVGYNGLAVVAGDFNFNPGELPEMQLWASYGWQEAQTLAHTRWQTPIAPTCKGSTQRDQIWLSPRMAALCTEVKIHDIFVDHSSVIASFHLEEVPHTYLSWPRPSEIPWDSIAVDDWQSCLETPEVWCNQDATVFYQDFAKQFEASLDGHWTPCLGKPLPAGFKGRAQRTSPSKILSSPPSCKASRPGEIELSYQMPGIAVLLWYKQVRRLQSYLHSIRKGSSCTSATLYRVDLWHSIRHAKGFTDGFPAWWNCQEFVLYLGEFPLFPPSRNLAEVLFTTFLHAFREFEDWHFQQRIGILKAKRQVTMDGLFKDLRPPARDQVDCLWRDEEFVPLVEPDDEGVIHLDEQATLASNTTWLLDGLPAQVTPIADNVVLIDSAGPFSEVSKLTQRIFASTAMEIHTELGQFWRDRWYLQEPPSEEAWLRIVTFTQAFMPTGRFVFEPITIQQWRASIKRFKPKAARGADGFGKQDLLRMSDGHIAALLSLIEAVEQGQTEWPTQLLEAFVIALAKKDGSHTPDHFRPIALLSIVYRCWSSLRARQFLRQLMAYIYTDAYGFLPERETAQIWLLLQAHIECCLQASMPLGGLSTDVVKAFNYIQRPPLFYLATHVGAPQRLTGPWASFLAGLRRRFLVHNELGEAHLSNVGFPEGDPLSTAAMALLDWSMHVYQSRFAPSARTFSFVDNISIAGHQAQHVAQAYFSLQAFLELWGLLLDDTKTYLWGTTGSLRKQLKLLGFPLYEDALELGGALSFGAAWRNRPLWLLNLKLFQWYVGIRPFMGVKHARLDFSIFKPFAGRPPLPLGLGIFEFTTPNLLLQHTDGHSVNQVPPSVDNHDLINDLLTSAALLDTGSLLAVGGQSQQCQTGDAAQVIDDVCDFFDLGLFLVKEPRLESSIALPSECLILRPPISVRSQLRELTLRFSAGRGIRKTADLDDVIAIAHESTSIASASGTALTQHSASKQVLQAEEWAAAADKAFDTVCTQAKSLGKPICGFKLMYNQIKGPSAKIGRTSMPLDWFQDYLVTRDIRVLHLVREAAILQLASIYQTRRKLSFNVPQEKPEPERQAPVKGKAKRMPFTAKTLQTLRDLEEQHEQWWSFLRHSNIFHHYVSYENLMGEKATTMLRMSLEFLGVTYLPTDPQLLWNSSFLKLHKATCKERIADVSRMRKQIKGTMSERACNRLKQGDARVKARVQPESASHSAKYLVLTTQRSGSTWLCDVLGRQSEVLCGHEPLSWYSGMREEVSVKKWKADADKAFDTVCTQAKSLGKPICGFKLMYNQIKGPSAKIGRTSMPLDWFQDYLVTRDIRVLHLVREAVVLTLASHYQSSKEISRLNLTGRSKYHAFDSKVATKRMASPKMPFTASWLEKLHIQEEQHEQWWSFLRHSNILHHYVSYENLMGEKATTTLRMSLEFLGVTYLPTDPQLLWNSSFLKLHKATCEERIADFSEVLKQIKGTMRSPCRRFACEGGTQAPEF</sequence>
<dbReference type="Proteomes" id="UP001642464">
    <property type="component" value="Unassembled WGS sequence"/>
</dbReference>
<dbReference type="PROSITE" id="PS50878">
    <property type="entry name" value="RT_POL"/>
    <property type="match status" value="1"/>
</dbReference>
<dbReference type="Pfam" id="PF09037">
    <property type="entry name" value="Sulphotransf"/>
    <property type="match status" value="1"/>
</dbReference>
<comment type="caution">
    <text evidence="3">The sequence shown here is derived from an EMBL/GenBank/DDBJ whole genome shotgun (WGS) entry which is preliminary data.</text>
</comment>
<accession>A0ABP0I3R1</accession>
<dbReference type="Pfam" id="PF00078">
    <property type="entry name" value="RVT_1"/>
    <property type="match status" value="1"/>
</dbReference>
<dbReference type="InterPro" id="IPR027417">
    <property type="entry name" value="P-loop_NTPase"/>
</dbReference>
<gene>
    <name evidence="3" type="ORF">SCF082_LOCUS5123</name>
</gene>
<dbReference type="EMBL" id="CAXAMM010002725">
    <property type="protein sequence ID" value="CAK8997210.1"/>
    <property type="molecule type" value="Genomic_DNA"/>
</dbReference>
<reference evidence="3 4" key="1">
    <citation type="submission" date="2024-02" db="EMBL/GenBank/DDBJ databases">
        <authorList>
            <person name="Chen Y."/>
            <person name="Shah S."/>
            <person name="Dougan E. K."/>
            <person name="Thang M."/>
            <person name="Chan C."/>
        </authorList>
    </citation>
    <scope>NUCLEOTIDE SEQUENCE [LARGE SCALE GENOMIC DNA]</scope>
</reference>
<proteinExistence type="predicted"/>
<dbReference type="InterPro" id="IPR036691">
    <property type="entry name" value="Endo/exonu/phosph_ase_sf"/>
</dbReference>
<dbReference type="Gene3D" id="3.60.10.10">
    <property type="entry name" value="Endonuclease/exonuclease/phosphatase"/>
    <property type="match status" value="1"/>
</dbReference>
<dbReference type="SUPFAM" id="SSF56219">
    <property type="entry name" value="DNase I-like"/>
    <property type="match status" value="1"/>
</dbReference>
<protein>
    <submittedName>
        <fullName evidence="3">LINE-1 retrotransposable element ORF2 protein (ORF2p)</fullName>
    </submittedName>
</protein>
<feature type="signal peptide" evidence="1">
    <location>
        <begin position="1"/>
        <end position="21"/>
    </location>
</feature>
<name>A0ABP0I3R1_9DINO</name>
<organism evidence="3 4">
    <name type="scientific">Durusdinium trenchii</name>
    <dbReference type="NCBI Taxonomy" id="1381693"/>
    <lineage>
        <taxon>Eukaryota</taxon>
        <taxon>Sar</taxon>
        <taxon>Alveolata</taxon>
        <taxon>Dinophyceae</taxon>
        <taxon>Suessiales</taxon>
        <taxon>Symbiodiniaceae</taxon>
        <taxon>Durusdinium</taxon>
    </lineage>
</organism>
<evidence type="ECO:0000313" key="4">
    <source>
        <dbReference type="Proteomes" id="UP001642464"/>
    </source>
</evidence>
<dbReference type="Gene3D" id="3.40.50.300">
    <property type="entry name" value="P-loop containing nucleotide triphosphate hydrolases"/>
    <property type="match status" value="2"/>
</dbReference>
<dbReference type="InterPro" id="IPR000477">
    <property type="entry name" value="RT_dom"/>
</dbReference>